<dbReference type="EMBL" id="JAUEPU010000017">
    <property type="protein sequence ID" value="KAK0495607.1"/>
    <property type="molecule type" value="Genomic_DNA"/>
</dbReference>
<evidence type="ECO:0000313" key="2">
    <source>
        <dbReference type="Proteomes" id="UP001175228"/>
    </source>
</evidence>
<dbReference type="Proteomes" id="UP001175228">
    <property type="component" value="Unassembled WGS sequence"/>
</dbReference>
<reference evidence="1" key="1">
    <citation type="submission" date="2023-06" db="EMBL/GenBank/DDBJ databases">
        <authorList>
            <consortium name="Lawrence Berkeley National Laboratory"/>
            <person name="Ahrendt S."/>
            <person name="Sahu N."/>
            <person name="Indic B."/>
            <person name="Wong-Bajracharya J."/>
            <person name="Merenyi Z."/>
            <person name="Ke H.-M."/>
            <person name="Monk M."/>
            <person name="Kocsube S."/>
            <person name="Drula E."/>
            <person name="Lipzen A."/>
            <person name="Balint B."/>
            <person name="Henrissat B."/>
            <person name="Andreopoulos B."/>
            <person name="Martin F.M."/>
            <person name="Harder C.B."/>
            <person name="Rigling D."/>
            <person name="Ford K.L."/>
            <person name="Foster G.D."/>
            <person name="Pangilinan J."/>
            <person name="Papanicolaou A."/>
            <person name="Barry K."/>
            <person name="LaButti K."/>
            <person name="Viragh M."/>
            <person name="Koriabine M."/>
            <person name="Yan M."/>
            <person name="Riley R."/>
            <person name="Champramary S."/>
            <person name="Plett K.L."/>
            <person name="Tsai I.J."/>
            <person name="Slot J."/>
            <person name="Sipos G."/>
            <person name="Plett J."/>
            <person name="Nagy L.G."/>
            <person name="Grigoriev I.V."/>
        </authorList>
    </citation>
    <scope>NUCLEOTIDE SEQUENCE</scope>
    <source>
        <strain evidence="1">HWK02</strain>
    </source>
</reference>
<comment type="caution">
    <text evidence="1">The sequence shown here is derived from an EMBL/GenBank/DDBJ whole genome shotgun (WGS) entry which is preliminary data.</text>
</comment>
<keyword evidence="2" id="KW-1185">Reference proteome</keyword>
<name>A0AA39Q3J1_9AGAR</name>
<evidence type="ECO:0000313" key="1">
    <source>
        <dbReference type="EMBL" id="KAK0495607.1"/>
    </source>
</evidence>
<sequence length="399" mass="45462">MISHGIPLWVYWGHLDKQNVGCYGEKCYEPTECELWDALKRREELPEMVEDDGARLAIGLCRGASGGLGTWEVDDFVQKWLHVVWLANPSSLELPVQRPMLQYEPLEKMEKPHQQCLGETWQDFFLHHMACNAKIMESESEQACQACLQREGHGKNFQMMGSKGVAVFTWRVSDEKGYCICRNIFHGKWDLNSDFDPMAHFETEDKEEEEEDYFGQPVEKEGLGLCLVRQEGSKLHPEKLETATLKKMLVMVHGIFIPPSEMDAASMSAIKTQKVERCKSSLSGKAVERDTYNVISNKQLSMLYDGLFSWGNVPHQFPVEWSDLDPSLPQYLLKAYNKSFKVLKIKMAKGSEAVFVISDGKKTNYELIIPCASMVLLALCHASSHTLDELTEYLCTWGI</sequence>
<protein>
    <submittedName>
        <fullName evidence="1">Uncharacterized protein</fullName>
    </submittedName>
</protein>
<accession>A0AA39Q3J1</accession>
<organism evidence="1 2">
    <name type="scientific">Armillaria luteobubalina</name>
    <dbReference type="NCBI Taxonomy" id="153913"/>
    <lineage>
        <taxon>Eukaryota</taxon>
        <taxon>Fungi</taxon>
        <taxon>Dikarya</taxon>
        <taxon>Basidiomycota</taxon>
        <taxon>Agaricomycotina</taxon>
        <taxon>Agaricomycetes</taxon>
        <taxon>Agaricomycetidae</taxon>
        <taxon>Agaricales</taxon>
        <taxon>Marasmiineae</taxon>
        <taxon>Physalacriaceae</taxon>
        <taxon>Armillaria</taxon>
    </lineage>
</organism>
<proteinExistence type="predicted"/>
<dbReference type="AlphaFoldDB" id="A0AA39Q3J1"/>
<gene>
    <name evidence="1" type="ORF">EDD18DRAFT_1354101</name>
</gene>